<evidence type="ECO:0000256" key="4">
    <source>
        <dbReference type="ARBA" id="ARBA00022692"/>
    </source>
</evidence>
<name>A0A8T0UL91_PANVG</name>
<keyword evidence="3" id="KW-1003">Cell membrane</keyword>
<dbReference type="Pfam" id="PF08137">
    <property type="entry name" value="DVL"/>
    <property type="match status" value="1"/>
</dbReference>
<evidence type="ECO:0000256" key="8">
    <source>
        <dbReference type="SAM" id="MobiDB-lite"/>
    </source>
</evidence>
<feature type="compositionally biased region" description="Low complexity" evidence="8">
    <location>
        <begin position="12"/>
        <end position="21"/>
    </location>
</feature>
<protein>
    <recommendedName>
        <fullName evidence="11">ROTUNDIFOLIA like 8</fullName>
    </recommendedName>
</protein>
<evidence type="ECO:0000256" key="7">
    <source>
        <dbReference type="ARBA" id="ARBA00024340"/>
    </source>
</evidence>
<accession>A0A8T0UL91</accession>
<organism evidence="9 10">
    <name type="scientific">Panicum virgatum</name>
    <name type="common">Blackwell switchgrass</name>
    <dbReference type="NCBI Taxonomy" id="38727"/>
    <lineage>
        <taxon>Eukaryota</taxon>
        <taxon>Viridiplantae</taxon>
        <taxon>Streptophyta</taxon>
        <taxon>Embryophyta</taxon>
        <taxon>Tracheophyta</taxon>
        <taxon>Spermatophyta</taxon>
        <taxon>Magnoliopsida</taxon>
        <taxon>Liliopsida</taxon>
        <taxon>Poales</taxon>
        <taxon>Poaceae</taxon>
        <taxon>PACMAD clade</taxon>
        <taxon>Panicoideae</taxon>
        <taxon>Panicodae</taxon>
        <taxon>Paniceae</taxon>
        <taxon>Panicinae</taxon>
        <taxon>Panicum</taxon>
        <taxon>Panicum sect. Hiantes</taxon>
    </lineage>
</organism>
<comment type="similarity">
    <text evidence="7">Belongs to the DVL/RTFL small polypeptides family.</text>
</comment>
<dbReference type="InterPro" id="IPR012552">
    <property type="entry name" value="DVL"/>
</dbReference>
<evidence type="ECO:0000256" key="6">
    <source>
        <dbReference type="ARBA" id="ARBA00023136"/>
    </source>
</evidence>
<dbReference type="EMBL" id="CM029041">
    <property type="protein sequence ID" value="KAG2625272.1"/>
    <property type="molecule type" value="Genomic_DNA"/>
</dbReference>
<evidence type="ECO:0000256" key="2">
    <source>
        <dbReference type="ARBA" id="ARBA00022473"/>
    </source>
</evidence>
<dbReference type="Proteomes" id="UP000823388">
    <property type="component" value="Chromosome 3K"/>
</dbReference>
<reference evidence="9 10" key="1">
    <citation type="submission" date="2020-05" db="EMBL/GenBank/DDBJ databases">
        <title>WGS assembly of Panicum virgatum.</title>
        <authorList>
            <person name="Lovell J.T."/>
            <person name="Jenkins J."/>
            <person name="Shu S."/>
            <person name="Juenger T.E."/>
            <person name="Schmutz J."/>
        </authorList>
    </citation>
    <scope>NUCLEOTIDE SEQUENCE [LARGE SCALE GENOMIC DNA]</scope>
    <source>
        <strain evidence="10">cv. AP13</strain>
    </source>
</reference>
<feature type="compositionally biased region" description="Basic residues" evidence="8">
    <location>
        <begin position="1"/>
        <end position="11"/>
    </location>
</feature>
<keyword evidence="4" id="KW-0812">Transmembrane</keyword>
<evidence type="ECO:0000256" key="3">
    <source>
        <dbReference type="ARBA" id="ARBA00022475"/>
    </source>
</evidence>
<evidence type="ECO:0000313" key="9">
    <source>
        <dbReference type="EMBL" id="KAG2625272.1"/>
    </source>
</evidence>
<evidence type="ECO:0008006" key="11">
    <source>
        <dbReference type="Google" id="ProtNLM"/>
    </source>
</evidence>
<gene>
    <name evidence="9" type="ORF">PVAP13_3KG203632</name>
</gene>
<dbReference type="GO" id="GO:0048367">
    <property type="term" value="P:shoot system development"/>
    <property type="evidence" value="ECO:0007669"/>
    <property type="project" value="UniProtKB-ARBA"/>
</dbReference>
<keyword evidence="2" id="KW-0217">Developmental protein</keyword>
<feature type="region of interest" description="Disordered" evidence="8">
    <location>
        <begin position="1"/>
        <end position="22"/>
    </location>
</feature>
<keyword evidence="6" id="KW-0472">Membrane</keyword>
<evidence type="ECO:0000256" key="1">
    <source>
        <dbReference type="ARBA" id="ARBA00004162"/>
    </source>
</evidence>
<dbReference type="GO" id="GO:0008285">
    <property type="term" value="P:negative regulation of cell population proliferation"/>
    <property type="evidence" value="ECO:0007669"/>
    <property type="project" value="InterPro"/>
</dbReference>
<proteinExistence type="inferred from homology"/>
<evidence type="ECO:0000313" key="10">
    <source>
        <dbReference type="Proteomes" id="UP000823388"/>
    </source>
</evidence>
<dbReference type="InterPro" id="IPR051525">
    <property type="entry name" value="DVL_RTFL_regulatory"/>
</dbReference>
<dbReference type="GO" id="GO:0005886">
    <property type="term" value="C:plasma membrane"/>
    <property type="evidence" value="ECO:0007669"/>
    <property type="project" value="UniProtKB-SubCell"/>
</dbReference>
<sequence>MKTKVGMRRQRGGQAAAAPGGFSRSLKEQRSKVYIAMRCVVMLLRWHD</sequence>
<evidence type="ECO:0000256" key="5">
    <source>
        <dbReference type="ARBA" id="ARBA00022989"/>
    </source>
</evidence>
<dbReference type="PANTHER" id="PTHR33102">
    <property type="entry name" value="DVL19-RELATED-RELATED"/>
    <property type="match status" value="1"/>
</dbReference>
<dbReference type="AlphaFoldDB" id="A0A8T0UL91"/>
<comment type="caution">
    <text evidence="9">The sequence shown here is derived from an EMBL/GenBank/DDBJ whole genome shotgun (WGS) entry which is preliminary data.</text>
</comment>
<keyword evidence="10" id="KW-1185">Reference proteome</keyword>
<keyword evidence="5" id="KW-1133">Transmembrane helix</keyword>
<comment type="subcellular location">
    <subcellularLocation>
        <location evidence="1">Cell membrane</location>
        <topology evidence="1">Single-pass membrane protein</topology>
    </subcellularLocation>
</comment>